<name>A0A1D4MN53_9STAP</name>
<evidence type="ECO:0000313" key="7">
    <source>
        <dbReference type="EMBL" id="SCT21674.1"/>
    </source>
</evidence>
<accession>A0A1D4MN53</accession>
<reference evidence="6 8" key="1">
    <citation type="submission" date="2016-09" db="EMBL/GenBank/DDBJ databases">
        <authorList>
            <consortium name="Pathogen Informatics"/>
            <person name="Sun Q."/>
            <person name="Inoue M."/>
        </authorList>
    </citation>
    <scope>NUCLEOTIDE SEQUENCE [LARGE SCALE GENOMIC DNA]</scope>
    <source>
        <strain evidence="6 8">82C</strain>
    </source>
</reference>
<dbReference type="NCBIfam" id="NF047354">
    <property type="entry name" value="trans_reg_GltC"/>
    <property type="match status" value="1"/>
</dbReference>
<dbReference type="AlphaFoldDB" id="A0A1D4MN53"/>
<dbReference type="GO" id="GO:0003700">
    <property type="term" value="F:DNA-binding transcription factor activity"/>
    <property type="evidence" value="ECO:0007669"/>
    <property type="project" value="InterPro"/>
</dbReference>
<evidence type="ECO:0000256" key="3">
    <source>
        <dbReference type="ARBA" id="ARBA00023125"/>
    </source>
</evidence>
<evidence type="ECO:0000313" key="8">
    <source>
        <dbReference type="Proteomes" id="UP000095412"/>
    </source>
</evidence>
<evidence type="ECO:0000256" key="2">
    <source>
        <dbReference type="ARBA" id="ARBA00023015"/>
    </source>
</evidence>
<keyword evidence="3" id="KW-0238">DNA-binding</keyword>
<dbReference type="Proteomes" id="UP000095412">
    <property type="component" value="Unassembled WGS sequence"/>
</dbReference>
<keyword evidence="8" id="KW-1185">Reference proteome</keyword>
<keyword evidence="2" id="KW-0805">Transcription regulation</keyword>
<dbReference type="Proteomes" id="UP000095768">
    <property type="component" value="Unassembled WGS sequence"/>
</dbReference>
<dbReference type="RefSeq" id="WP_069995681.1">
    <property type="nucleotide sequence ID" value="NZ_FMPG01000010.1"/>
</dbReference>
<feature type="domain" description="HTH lysR-type" evidence="5">
    <location>
        <begin position="1"/>
        <end position="58"/>
    </location>
</feature>
<organism evidence="7 9">
    <name type="scientific">Staphylococcus caeli</name>
    <dbReference type="NCBI Taxonomy" id="2201815"/>
    <lineage>
        <taxon>Bacteria</taxon>
        <taxon>Bacillati</taxon>
        <taxon>Bacillota</taxon>
        <taxon>Bacilli</taxon>
        <taxon>Bacillales</taxon>
        <taxon>Staphylococcaceae</taxon>
        <taxon>Staphylococcus</taxon>
    </lineage>
</organism>
<dbReference type="InterPro" id="IPR000847">
    <property type="entry name" value="LysR_HTH_N"/>
</dbReference>
<dbReference type="SUPFAM" id="SSF53850">
    <property type="entry name" value="Periplasmic binding protein-like II"/>
    <property type="match status" value="1"/>
</dbReference>
<dbReference type="CDD" id="cd05466">
    <property type="entry name" value="PBP2_LTTR_substrate"/>
    <property type="match status" value="1"/>
</dbReference>
<evidence type="ECO:0000256" key="4">
    <source>
        <dbReference type="ARBA" id="ARBA00023163"/>
    </source>
</evidence>
<protein>
    <submittedName>
        <fullName evidence="7">Transcription activator of glutamate synthase operon</fullName>
    </submittedName>
</protein>
<dbReference type="EMBL" id="FMPI01000010">
    <property type="protein sequence ID" value="SCS99863.1"/>
    <property type="molecule type" value="Genomic_DNA"/>
</dbReference>
<dbReference type="SUPFAM" id="SSF46785">
    <property type="entry name" value="Winged helix' DNA-binding domain"/>
    <property type="match status" value="1"/>
</dbReference>
<comment type="similarity">
    <text evidence="1">Belongs to the LysR transcriptional regulatory family.</text>
</comment>
<sequence>MEIKQLKYFVEVAKREHLSEAALELDIAQSAISRQITQLEKELHTILFRREGRNIYLTDDGKQLFSEATKIIDQLDKTVRLFHNQSESNHFTLRIGYVESYVSQVLTSLIQAFENESRSIIEPMLMEEDEILNALMTDQIDIGLTELTQNIKQSKDIYVKALFEENFHIYVPKDDPITMATNPPLKQFSNKYLYELYSLPVNIKQLLTQFIKTPIHTITHPHLAQYLLNKERGYIITPSYHLLERRPQTWTAISLEHTELKRTICSIVRQDNQKNDIQLLQSMIEQLLSRNATYH</sequence>
<dbReference type="OrthoDB" id="9803735at2"/>
<evidence type="ECO:0000313" key="9">
    <source>
        <dbReference type="Proteomes" id="UP000095768"/>
    </source>
</evidence>
<dbReference type="Gene3D" id="3.40.190.10">
    <property type="entry name" value="Periplasmic binding protein-like II"/>
    <property type="match status" value="2"/>
</dbReference>
<dbReference type="GO" id="GO:0032993">
    <property type="term" value="C:protein-DNA complex"/>
    <property type="evidence" value="ECO:0007669"/>
    <property type="project" value="TreeGrafter"/>
</dbReference>
<dbReference type="Gene3D" id="1.10.10.10">
    <property type="entry name" value="Winged helix-like DNA-binding domain superfamily/Winged helix DNA-binding domain"/>
    <property type="match status" value="1"/>
</dbReference>
<dbReference type="Pfam" id="PF03466">
    <property type="entry name" value="LysR_substrate"/>
    <property type="match status" value="1"/>
</dbReference>
<gene>
    <name evidence="7" type="primary">gltC_2</name>
    <name evidence="7" type="ORF">SAMEA2297795_02004</name>
    <name evidence="6" type="ORF">SAMEA2297796_01525</name>
</gene>
<dbReference type="InterPro" id="IPR005119">
    <property type="entry name" value="LysR_subst-bd"/>
</dbReference>
<proteinExistence type="inferred from homology"/>
<dbReference type="PROSITE" id="PS50931">
    <property type="entry name" value="HTH_LYSR"/>
    <property type="match status" value="1"/>
</dbReference>
<keyword evidence="4" id="KW-0804">Transcription</keyword>
<dbReference type="FunFam" id="1.10.10.10:FF:000001">
    <property type="entry name" value="LysR family transcriptional regulator"/>
    <property type="match status" value="1"/>
</dbReference>
<dbReference type="PRINTS" id="PR00039">
    <property type="entry name" value="HTHLYSR"/>
</dbReference>
<dbReference type="InterPro" id="IPR036390">
    <property type="entry name" value="WH_DNA-bd_sf"/>
</dbReference>
<dbReference type="PANTHER" id="PTHR30346">
    <property type="entry name" value="TRANSCRIPTIONAL DUAL REGULATOR HCAR-RELATED"/>
    <property type="match status" value="1"/>
</dbReference>
<reference evidence="7 9" key="2">
    <citation type="submission" date="2016-09" db="EMBL/GenBank/DDBJ databases">
        <authorList>
            <consortium name="Pathogen Informatics"/>
        </authorList>
    </citation>
    <scope>NUCLEOTIDE SEQUENCE [LARGE SCALE GENOMIC DNA]</scope>
    <source>
        <strain evidence="7 9">82B</strain>
    </source>
</reference>
<dbReference type="InterPro" id="IPR036388">
    <property type="entry name" value="WH-like_DNA-bd_sf"/>
</dbReference>
<evidence type="ECO:0000256" key="1">
    <source>
        <dbReference type="ARBA" id="ARBA00009437"/>
    </source>
</evidence>
<evidence type="ECO:0000313" key="6">
    <source>
        <dbReference type="EMBL" id="SCS99863.1"/>
    </source>
</evidence>
<dbReference type="Pfam" id="PF00126">
    <property type="entry name" value="HTH_1"/>
    <property type="match status" value="1"/>
</dbReference>
<evidence type="ECO:0000259" key="5">
    <source>
        <dbReference type="PROSITE" id="PS50931"/>
    </source>
</evidence>
<dbReference type="GO" id="GO:0003677">
    <property type="term" value="F:DNA binding"/>
    <property type="evidence" value="ECO:0007669"/>
    <property type="project" value="UniProtKB-KW"/>
</dbReference>
<dbReference type="EMBL" id="FMPG01000010">
    <property type="protein sequence ID" value="SCT21674.1"/>
    <property type="molecule type" value="Genomic_DNA"/>
</dbReference>
<dbReference type="PANTHER" id="PTHR30346:SF28">
    <property type="entry name" value="HTH-TYPE TRANSCRIPTIONAL REGULATOR CYNR"/>
    <property type="match status" value="1"/>
</dbReference>